<dbReference type="EMBL" id="PZFK01000030">
    <property type="protein sequence ID" value="PTI28333.1"/>
    <property type="molecule type" value="Genomic_DNA"/>
</dbReference>
<dbReference type="AlphaFoldDB" id="A0A2T4PQX8"/>
<accession>A0A2T4PQX8</accession>
<proteinExistence type="predicted"/>
<dbReference type="Proteomes" id="UP000241209">
    <property type="component" value="Unassembled WGS sequence"/>
</dbReference>
<dbReference type="SUPFAM" id="SSF81301">
    <property type="entry name" value="Nucleotidyltransferase"/>
    <property type="match status" value="1"/>
</dbReference>
<comment type="caution">
    <text evidence="1">The sequence shown here is derived from an EMBL/GenBank/DDBJ whole genome shotgun (WGS) entry which is preliminary data.</text>
</comment>
<evidence type="ECO:0000313" key="2">
    <source>
        <dbReference type="Proteomes" id="UP000241209"/>
    </source>
</evidence>
<sequence>MEVRLSSFDENWKTMYETECEEISSILSDLIIKFEHFGSTSIEGMKAKPVIDMIVIVKSIKAVDQFNPEFLTRGYDVAGEWGIKGRRLMRKGGQNRTHHIHIYEQGNPEIDRHIIFRDYLKEHKEIAKEYSKFKEKLASQFNDTSQYSKAKKSYVKRLENRAITWYQQNNGVMEWKYES</sequence>
<evidence type="ECO:0008006" key="3">
    <source>
        <dbReference type="Google" id="ProtNLM"/>
    </source>
</evidence>
<dbReference type="InterPro" id="IPR043519">
    <property type="entry name" value="NT_sf"/>
</dbReference>
<organism evidence="1 2">
    <name type="scientific">Mammaliicoccus vitulinus</name>
    <dbReference type="NCBI Taxonomy" id="71237"/>
    <lineage>
        <taxon>Bacteria</taxon>
        <taxon>Bacillati</taxon>
        <taxon>Bacillota</taxon>
        <taxon>Bacilli</taxon>
        <taxon>Bacillales</taxon>
        <taxon>Staphylococcaceae</taxon>
        <taxon>Mammaliicoccus</taxon>
    </lineage>
</organism>
<dbReference type="RefSeq" id="WP_107557287.1">
    <property type="nucleotide sequence ID" value="NZ_PZFK01000030.1"/>
</dbReference>
<protein>
    <recommendedName>
        <fullName evidence="3">GrpB family protein</fullName>
    </recommendedName>
</protein>
<gene>
    <name evidence="1" type="ORF">BU072_11695</name>
</gene>
<reference evidence="1 2" key="1">
    <citation type="journal article" date="2016" name="Front. Microbiol.">
        <title>Comprehensive Phylogenetic Analysis of Bovine Non-aureus Staphylococci Species Based on Whole-Genome Sequencing.</title>
        <authorList>
            <person name="Naushad S."/>
            <person name="Barkema H.W."/>
            <person name="Luby C."/>
            <person name="Condas L.A."/>
            <person name="Nobrega D.B."/>
            <person name="Carson D.A."/>
            <person name="De Buck J."/>
        </authorList>
    </citation>
    <scope>NUCLEOTIDE SEQUENCE [LARGE SCALE GENOMIC DNA]</scope>
    <source>
        <strain evidence="1 2">SNUC 2204</strain>
    </source>
</reference>
<evidence type="ECO:0000313" key="1">
    <source>
        <dbReference type="EMBL" id="PTI28333.1"/>
    </source>
</evidence>
<dbReference type="PANTHER" id="PTHR34822">
    <property type="entry name" value="GRPB DOMAIN PROTEIN (AFU_ORTHOLOGUE AFUA_1G01530)"/>
    <property type="match status" value="1"/>
</dbReference>
<dbReference type="InterPro" id="IPR007344">
    <property type="entry name" value="GrpB/CoaE"/>
</dbReference>
<dbReference type="PANTHER" id="PTHR34822:SF1">
    <property type="entry name" value="GRPB FAMILY PROTEIN"/>
    <property type="match status" value="1"/>
</dbReference>
<dbReference type="Gene3D" id="3.30.460.10">
    <property type="entry name" value="Beta Polymerase, domain 2"/>
    <property type="match status" value="1"/>
</dbReference>
<name>A0A2T4PQX8_9STAP</name>
<dbReference type="Pfam" id="PF04229">
    <property type="entry name" value="GrpB"/>
    <property type="match status" value="1"/>
</dbReference>